<keyword evidence="2" id="KW-1185">Reference proteome</keyword>
<dbReference type="KEGG" id="vg:26642107"/>
<sequence length="93" mass="10828">MARRKPRRGEYVCTCGAYRFPHRFGGGRCSGYFIAVEQWESHYGTGDCRHCNCLNRTEAVPYCEVVEGGESVQECPVWQEFVRFNEIKLKKEK</sequence>
<dbReference type="Proteomes" id="UP000204629">
    <property type="component" value="Segment"/>
</dbReference>
<dbReference type="EMBL" id="KT734862">
    <property type="protein sequence ID" value="ALF51578.1"/>
    <property type="molecule type" value="Genomic_DNA"/>
</dbReference>
<proteinExistence type="predicted"/>
<name>A0A0N9EUP7_9CAUD</name>
<organism evidence="1 2">
    <name type="scientific">Pseudomonas phage PAE1</name>
    <dbReference type="NCBI Taxonomy" id="1718273"/>
    <lineage>
        <taxon>Viruses</taxon>
        <taxon>Duplodnaviria</taxon>
        <taxon>Heunggongvirae</taxon>
        <taxon>Uroviricota</taxon>
        <taxon>Caudoviricetes</taxon>
        <taxon>Mesyanzhinovviridae</taxon>
        <taxon>Rabinowitzvirinae</taxon>
        <taxon>Yuavirus</taxon>
        <taxon>Yuavirus PAE1</taxon>
        <taxon>Pseudomonas virus PAE1</taxon>
    </lineage>
</organism>
<reference evidence="1 2" key="1">
    <citation type="journal article" date="2016" name="Genome Announc.">
        <title>Genome Sequences of Pseudomonas oryzihabitans Phage POR1 and Pseudomonas aeruginosa Phage PAE1.</title>
        <authorList>
            <person name="Dyson Z.A."/>
            <person name="Seviour R.J."/>
            <person name="Tucci J."/>
            <person name="Petrovski S."/>
        </authorList>
    </citation>
    <scope>NUCLEOTIDE SEQUENCE [LARGE SCALE GENOMIC DNA]</scope>
</reference>
<evidence type="ECO:0000313" key="2">
    <source>
        <dbReference type="Proteomes" id="UP000204629"/>
    </source>
</evidence>
<dbReference type="OrthoDB" id="17780at10239"/>
<evidence type="ECO:0000313" key="1">
    <source>
        <dbReference type="EMBL" id="ALF51578.1"/>
    </source>
</evidence>
<dbReference type="GeneID" id="26642107"/>
<protein>
    <submittedName>
        <fullName evidence="1">Uncharacterized protein</fullName>
    </submittedName>
</protein>
<gene>
    <name evidence="1" type="ORF">PAE1_78</name>
</gene>
<dbReference type="RefSeq" id="YP_009215769.1">
    <property type="nucleotide sequence ID" value="NC_028980.1"/>
</dbReference>
<accession>A0A0N9EUP7</accession>